<comment type="caution">
    <text evidence="5">The sequence shown here is derived from an EMBL/GenBank/DDBJ whole genome shotgun (WGS) entry which is preliminary data.</text>
</comment>
<reference evidence="5" key="1">
    <citation type="submission" date="2019-11" db="EMBL/GenBank/DDBJ databases">
        <title>The nuclear and mitochondrial genomes of Frieseomelitta varia - a highly eusocial stingless bee (Meliponini) with a permanently sterile worker caste.</title>
        <authorList>
            <person name="Freitas F.C.P."/>
            <person name="Lourenco A.P."/>
            <person name="Nunes F.M.F."/>
            <person name="Paschoal A.R."/>
            <person name="Abreu F.C.P."/>
            <person name="Barbin F.O."/>
            <person name="Bataglia L."/>
            <person name="Cardoso-Junior C.A.M."/>
            <person name="Cervoni M.S."/>
            <person name="Silva S.R."/>
            <person name="Dalarmi F."/>
            <person name="Del Lama M.A."/>
            <person name="Depintor T.S."/>
            <person name="Ferreira K.M."/>
            <person name="Goria P.S."/>
            <person name="Jaskot M.C."/>
            <person name="Lago D.C."/>
            <person name="Luna-Lucena D."/>
            <person name="Moda L.M."/>
            <person name="Nascimento L."/>
            <person name="Pedrino M."/>
            <person name="Rabico F.O."/>
            <person name="Sanches F.C."/>
            <person name="Santos D.E."/>
            <person name="Santos C.G."/>
            <person name="Vieira J."/>
            <person name="Lopes T.F."/>
            <person name="Barchuk A.R."/>
            <person name="Hartfelder K."/>
            <person name="Simoes Z.L.P."/>
            <person name="Bitondi M.M.G."/>
            <person name="Pinheiro D.G."/>
        </authorList>
    </citation>
    <scope>NUCLEOTIDE SEQUENCE</scope>
    <source>
        <strain evidence="5">USP_RPSP 00005682</strain>
        <tissue evidence="5">Whole individual</tissue>
    </source>
</reference>
<dbReference type="PROSITE" id="PS51031">
    <property type="entry name" value="BESS"/>
    <property type="match status" value="1"/>
</dbReference>
<dbReference type="GO" id="GO:0005667">
    <property type="term" value="C:transcription regulator complex"/>
    <property type="evidence" value="ECO:0007669"/>
    <property type="project" value="TreeGrafter"/>
</dbReference>
<organism evidence="5 6">
    <name type="scientific">Frieseomelitta varia</name>
    <dbReference type="NCBI Taxonomy" id="561572"/>
    <lineage>
        <taxon>Eukaryota</taxon>
        <taxon>Metazoa</taxon>
        <taxon>Ecdysozoa</taxon>
        <taxon>Arthropoda</taxon>
        <taxon>Hexapoda</taxon>
        <taxon>Insecta</taxon>
        <taxon>Pterygota</taxon>
        <taxon>Neoptera</taxon>
        <taxon>Endopterygota</taxon>
        <taxon>Hymenoptera</taxon>
        <taxon>Apocrita</taxon>
        <taxon>Aculeata</taxon>
        <taxon>Apoidea</taxon>
        <taxon>Anthophila</taxon>
        <taxon>Apidae</taxon>
        <taxon>Frieseomelitta</taxon>
    </lineage>
</organism>
<dbReference type="Pfam" id="PF10545">
    <property type="entry name" value="MADF_DNA_bdg"/>
    <property type="match status" value="1"/>
</dbReference>
<gene>
    <name evidence="5" type="ORF">E2986_05581</name>
</gene>
<feature type="domain" description="BESS" evidence="4">
    <location>
        <begin position="226"/>
        <end position="265"/>
    </location>
</feature>
<dbReference type="PANTHER" id="PTHR12243">
    <property type="entry name" value="MADF DOMAIN TRANSCRIPTION FACTOR"/>
    <property type="match status" value="1"/>
</dbReference>
<comment type="subcellular location">
    <subcellularLocation>
        <location evidence="1">Nucleus</location>
    </subcellularLocation>
</comment>
<protein>
    <recommendedName>
        <fullName evidence="7">Transcription factor Adf-1</fullName>
    </recommendedName>
</protein>
<dbReference type="PANTHER" id="PTHR12243:SF69">
    <property type="entry name" value="SI:CH73-59F11.3"/>
    <property type="match status" value="1"/>
</dbReference>
<dbReference type="PROSITE" id="PS51029">
    <property type="entry name" value="MADF"/>
    <property type="match status" value="1"/>
</dbReference>
<sequence>MRDEVKMDANRLIAEVYKRPALWNQRHISYHNREVTNRVWMEIASIFKLPKPVLKAKWKGLRDTFRAELKKDQVYRKSKFHRNRPVWIHFKSLQFLKEQMLPRPPIWERSNSCQDDDRVPSEGENDGALMQNGSSVTNRNVEDRNTIANHLLSMNNDNGLKIDAVNHIDVKQEPEENFDNLEFQSVSDNLTENEMMLQNISPEQVLMGDNDTNIGIPVDPLEGNRFDDNYYFLMSLLPHIRTLSADKRMLLRMQMQELVYKEVYKKNSDSVTASDIHINIQVCFVGVGYKFTRIVLHYIETRKATQALFIKINRITSKVEHAMLKGWGGRSVGFVKLETRWGTKLSFGSSFILKYQSLYRSFIG</sequence>
<feature type="region of interest" description="Disordered" evidence="2">
    <location>
        <begin position="106"/>
        <end position="134"/>
    </location>
</feature>
<dbReference type="InterPro" id="IPR004210">
    <property type="entry name" value="BESS_motif"/>
</dbReference>
<dbReference type="GO" id="GO:0006357">
    <property type="term" value="P:regulation of transcription by RNA polymerase II"/>
    <property type="evidence" value="ECO:0007669"/>
    <property type="project" value="TreeGrafter"/>
</dbReference>
<dbReference type="GO" id="GO:0003677">
    <property type="term" value="F:DNA binding"/>
    <property type="evidence" value="ECO:0007669"/>
    <property type="project" value="InterPro"/>
</dbReference>
<dbReference type="Proteomes" id="UP000655588">
    <property type="component" value="Unassembled WGS sequence"/>
</dbReference>
<dbReference type="GO" id="GO:0005634">
    <property type="term" value="C:nucleus"/>
    <property type="evidence" value="ECO:0007669"/>
    <property type="project" value="UniProtKB-SubCell"/>
</dbReference>
<evidence type="ECO:0008006" key="7">
    <source>
        <dbReference type="Google" id="ProtNLM"/>
    </source>
</evidence>
<evidence type="ECO:0000259" key="3">
    <source>
        <dbReference type="PROSITE" id="PS51029"/>
    </source>
</evidence>
<accession>A0A833W2Z7</accession>
<evidence type="ECO:0000256" key="1">
    <source>
        <dbReference type="PROSITE-ProRule" id="PRU00371"/>
    </source>
</evidence>
<feature type="domain" description="MADF" evidence="3">
    <location>
        <begin position="11"/>
        <end position="101"/>
    </location>
</feature>
<dbReference type="AlphaFoldDB" id="A0A833W2Z7"/>
<evidence type="ECO:0000313" key="6">
    <source>
        <dbReference type="Proteomes" id="UP000655588"/>
    </source>
</evidence>
<dbReference type="EMBL" id="WNWW01000751">
    <property type="protein sequence ID" value="KAF3422247.1"/>
    <property type="molecule type" value="Genomic_DNA"/>
</dbReference>
<keyword evidence="1" id="KW-0539">Nucleus</keyword>
<evidence type="ECO:0000256" key="2">
    <source>
        <dbReference type="SAM" id="MobiDB-lite"/>
    </source>
</evidence>
<evidence type="ECO:0000259" key="4">
    <source>
        <dbReference type="PROSITE" id="PS51031"/>
    </source>
</evidence>
<dbReference type="Pfam" id="PF02944">
    <property type="entry name" value="BESS"/>
    <property type="match status" value="1"/>
</dbReference>
<keyword evidence="6" id="KW-1185">Reference proteome</keyword>
<dbReference type="InterPro" id="IPR039353">
    <property type="entry name" value="TF_Adf1"/>
</dbReference>
<dbReference type="InterPro" id="IPR006578">
    <property type="entry name" value="MADF-dom"/>
</dbReference>
<evidence type="ECO:0000313" key="5">
    <source>
        <dbReference type="EMBL" id="KAF3422247.1"/>
    </source>
</evidence>
<proteinExistence type="predicted"/>
<dbReference type="SMART" id="SM00595">
    <property type="entry name" value="MADF"/>
    <property type="match status" value="1"/>
</dbReference>
<name>A0A833W2Z7_9HYME</name>